<dbReference type="Proteomes" id="UP001596004">
    <property type="component" value="Unassembled WGS sequence"/>
</dbReference>
<name>A0ABV9CC35_9ACTN</name>
<feature type="transmembrane region" description="Helical" evidence="1">
    <location>
        <begin position="115"/>
        <end position="135"/>
    </location>
</feature>
<evidence type="ECO:0000313" key="2">
    <source>
        <dbReference type="EMBL" id="MFC4530578.1"/>
    </source>
</evidence>
<accession>A0ABV9CC35</accession>
<sequence length="220" mass="23253">MRSDEAEDAEGERALGPQEMLGIIEAQRAAAARHFASPLPIFYVVWGLVWFLGYGAFFVRYGLSGRPDGPISLGAALAILFGTIGVALAISGYLGWKQGSQVRGTSQARGTMYGLTWFFGYMLVGAVCGHFGTLLPEAERTLLWCCASMMVVSLLFMAGAAVWNVRPMFYIGGWIAVVNVAGVMAGPGLHALFSAVGVGGAFVAAGAMVHLSTRLRPGRA</sequence>
<keyword evidence="1" id="KW-0472">Membrane</keyword>
<dbReference type="EMBL" id="JBHSFP010000003">
    <property type="protein sequence ID" value="MFC4530578.1"/>
    <property type="molecule type" value="Genomic_DNA"/>
</dbReference>
<protein>
    <recommendedName>
        <fullName evidence="4">Transporter</fullName>
    </recommendedName>
</protein>
<feature type="transmembrane region" description="Helical" evidence="1">
    <location>
        <begin position="41"/>
        <end position="59"/>
    </location>
</feature>
<evidence type="ECO:0000313" key="3">
    <source>
        <dbReference type="Proteomes" id="UP001596004"/>
    </source>
</evidence>
<feature type="transmembrane region" description="Helical" evidence="1">
    <location>
        <begin position="191"/>
        <end position="211"/>
    </location>
</feature>
<dbReference type="RefSeq" id="WP_380838482.1">
    <property type="nucleotide sequence ID" value="NZ_JBHSFP010000003.1"/>
</dbReference>
<reference evidence="3" key="1">
    <citation type="journal article" date="2019" name="Int. J. Syst. Evol. Microbiol.">
        <title>The Global Catalogue of Microorganisms (GCM) 10K type strain sequencing project: providing services to taxonomists for standard genome sequencing and annotation.</title>
        <authorList>
            <consortium name="The Broad Institute Genomics Platform"/>
            <consortium name="The Broad Institute Genome Sequencing Center for Infectious Disease"/>
            <person name="Wu L."/>
            <person name="Ma J."/>
        </authorList>
    </citation>
    <scope>NUCLEOTIDE SEQUENCE [LARGE SCALE GENOMIC DNA]</scope>
    <source>
        <strain evidence="3">CGMCC 4.7132</strain>
    </source>
</reference>
<evidence type="ECO:0000256" key="1">
    <source>
        <dbReference type="SAM" id="Phobius"/>
    </source>
</evidence>
<proteinExistence type="predicted"/>
<keyword evidence="1" id="KW-1133">Transmembrane helix</keyword>
<organism evidence="2 3">
    <name type="scientific">Sphaerisporangium dianthi</name>
    <dbReference type="NCBI Taxonomy" id="1436120"/>
    <lineage>
        <taxon>Bacteria</taxon>
        <taxon>Bacillati</taxon>
        <taxon>Actinomycetota</taxon>
        <taxon>Actinomycetes</taxon>
        <taxon>Streptosporangiales</taxon>
        <taxon>Streptosporangiaceae</taxon>
        <taxon>Sphaerisporangium</taxon>
    </lineage>
</organism>
<feature type="transmembrane region" description="Helical" evidence="1">
    <location>
        <begin position="168"/>
        <end position="185"/>
    </location>
</feature>
<gene>
    <name evidence="2" type="ORF">ACFO60_07365</name>
</gene>
<keyword evidence="1" id="KW-0812">Transmembrane</keyword>
<feature type="transmembrane region" description="Helical" evidence="1">
    <location>
        <begin position="141"/>
        <end position="163"/>
    </location>
</feature>
<evidence type="ECO:0008006" key="4">
    <source>
        <dbReference type="Google" id="ProtNLM"/>
    </source>
</evidence>
<feature type="transmembrane region" description="Helical" evidence="1">
    <location>
        <begin position="71"/>
        <end position="94"/>
    </location>
</feature>
<keyword evidence="3" id="KW-1185">Reference proteome</keyword>
<comment type="caution">
    <text evidence="2">The sequence shown here is derived from an EMBL/GenBank/DDBJ whole genome shotgun (WGS) entry which is preliminary data.</text>
</comment>